<dbReference type="Proteomes" id="UP000494165">
    <property type="component" value="Unassembled WGS sequence"/>
</dbReference>
<reference evidence="1 2" key="1">
    <citation type="submission" date="2020-04" db="EMBL/GenBank/DDBJ databases">
        <authorList>
            <person name="Alioto T."/>
            <person name="Alioto T."/>
            <person name="Gomez Garrido J."/>
        </authorList>
    </citation>
    <scope>NUCLEOTIDE SEQUENCE [LARGE SCALE GENOMIC DNA]</scope>
</reference>
<accession>A0A8S1CGL3</accession>
<keyword evidence="2" id="KW-1185">Reference proteome</keyword>
<comment type="caution">
    <text evidence="1">The sequence shown here is derived from an EMBL/GenBank/DDBJ whole genome shotgun (WGS) entry which is preliminary data.</text>
</comment>
<evidence type="ECO:0000313" key="2">
    <source>
        <dbReference type="Proteomes" id="UP000494165"/>
    </source>
</evidence>
<gene>
    <name evidence="1" type="ORF">CLODIP_2_CD00891</name>
</gene>
<proteinExistence type="predicted"/>
<evidence type="ECO:0000313" key="1">
    <source>
        <dbReference type="EMBL" id="CAB3368660.1"/>
    </source>
</evidence>
<organism evidence="1 2">
    <name type="scientific">Cloeon dipterum</name>
    <dbReference type="NCBI Taxonomy" id="197152"/>
    <lineage>
        <taxon>Eukaryota</taxon>
        <taxon>Metazoa</taxon>
        <taxon>Ecdysozoa</taxon>
        <taxon>Arthropoda</taxon>
        <taxon>Hexapoda</taxon>
        <taxon>Insecta</taxon>
        <taxon>Pterygota</taxon>
        <taxon>Palaeoptera</taxon>
        <taxon>Ephemeroptera</taxon>
        <taxon>Pisciforma</taxon>
        <taxon>Baetidae</taxon>
        <taxon>Cloeon</taxon>
    </lineage>
</organism>
<name>A0A8S1CGL3_9INSE</name>
<dbReference type="EMBL" id="CADEPI010000039">
    <property type="protein sequence ID" value="CAB3368660.1"/>
    <property type="molecule type" value="Genomic_DNA"/>
</dbReference>
<dbReference type="AlphaFoldDB" id="A0A8S1CGL3"/>
<sequence length="93" mass="10984">MDPKVLCRPHISTKMTNLILKHTFGQHQQVNQLNAHGSFLLAQLLPFQPDLLFQWLAFTMRCLLMFELEMEEIYTMPVPVEFKPHLMSLHKSY</sequence>
<protein>
    <submittedName>
        <fullName evidence="1">Uncharacterized protein</fullName>
    </submittedName>
</protein>